<dbReference type="PANTHER" id="PTHR46224:SF6">
    <property type="entry name" value="ANKYRIN REPEAT FAMILY PROTEIN"/>
    <property type="match status" value="1"/>
</dbReference>
<dbReference type="InterPro" id="IPR051616">
    <property type="entry name" value="Cul2-RING_E3_ligase_SR"/>
</dbReference>
<proteinExistence type="predicted"/>
<name>A0A1E3BHU4_ASPCR</name>
<dbReference type="PANTHER" id="PTHR46224">
    <property type="entry name" value="ANKYRIN REPEAT FAMILY PROTEIN"/>
    <property type="match status" value="1"/>
</dbReference>
<dbReference type="Gene3D" id="1.25.40.20">
    <property type="entry name" value="Ankyrin repeat-containing domain"/>
    <property type="match status" value="1"/>
</dbReference>
<dbReference type="InterPro" id="IPR002110">
    <property type="entry name" value="Ankyrin_rpt"/>
</dbReference>
<dbReference type="AlphaFoldDB" id="A0A1E3BHU4"/>
<dbReference type="SMART" id="SM00248">
    <property type="entry name" value="ANK"/>
    <property type="match status" value="4"/>
</dbReference>
<dbReference type="VEuPathDB" id="FungiDB:SI65_03595"/>
<dbReference type="SUPFAM" id="SSF48403">
    <property type="entry name" value="Ankyrin repeat"/>
    <property type="match status" value="1"/>
</dbReference>
<dbReference type="Pfam" id="PF12796">
    <property type="entry name" value="Ank_2"/>
    <property type="match status" value="1"/>
</dbReference>
<gene>
    <name evidence="1" type="ORF">SI65_03595</name>
</gene>
<dbReference type="InterPro" id="IPR036770">
    <property type="entry name" value="Ankyrin_rpt-contain_sf"/>
</dbReference>
<dbReference type="STRING" id="573508.A0A1E3BHU4"/>
<accession>A0A1E3BHU4</accession>
<evidence type="ECO:0000313" key="2">
    <source>
        <dbReference type="Proteomes" id="UP000094569"/>
    </source>
</evidence>
<organism evidence="1 2">
    <name type="scientific">Aspergillus cristatus</name>
    <name type="common">Chinese Fuzhuan brick tea-fermentation fungus</name>
    <name type="synonym">Eurotium cristatum</name>
    <dbReference type="NCBI Taxonomy" id="573508"/>
    <lineage>
        <taxon>Eukaryota</taxon>
        <taxon>Fungi</taxon>
        <taxon>Dikarya</taxon>
        <taxon>Ascomycota</taxon>
        <taxon>Pezizomycotina</taxon>
        <taxon>Eurotiomycetes</taxon>
        <taxon>Eurotiomycetidae</taxon>
        <taxon>Eurotiales</taxon>
        <taxon>Aspergillaceae</taxon>
        <taxon>Aspergillus</taxon>
        <taxon>Aspergillus subgen. Aspergillus</taxon>
    </lineage>
</organism>
<protein>
    <submittedName>
        <fullName evidence="1">Uncharacterized protein</fullName>
    </submittedName>
</protein>
<sequence length="229" mass="25332">MLYEEIGAQEITLLLLDRMFGRCKLPTEDILSIAVPAAWHGFAHVVEDLLNKGLDCNAQNEENNTSLIEAARLDQEEVIKVLLGHSAYPGLRSNQNLSPLAEAVEIGACKAAELLLKKGLQLNTIEEAERLLTAAVTECVGQVVERILEEWMIGLDLKNNFLFWSVLSGEEEGIVRILLKSNADPNYYTTIEVEGWAKGRRPLDIAIEIHNRAKAQGSLAGWGQSKPCK</sequence>
<dbReference type="EMBL" id="JXNT01000003">
    <property type="protein sequence ID" value="ODM20542.1"/>
    <property type="molecule type" value="Genomic_DNA"/>
</dbReference>
<dbReference type="Proteomes" id="UP000094569">
    <property type="component" value="Unassembled WGS sequence"/>
</dbReference>
<keyword evidence="2" id="KW-1185">Reference proteome</keyword>
<dbReference type="OrthoDB" id="194358at2759"/>
<comment type="caution">
    <text evidence="1">The sequence shown here is derived from an EMBL/GenBank/DDBJ whole genome shotgun (WGS) entry which is preliminary data.</text>
</comment>
<evidence type="ECO:0000313" key="1">
    <source>
        <dbReference type="EMBL" id="ODM20542.1"/>
    </source>
</evidence>
<reference evidence="1 2" key="1">
    <citation type="journal article" date="2016" name="BMC Genomics">
        <title>Comparative genomic and transcriptomic analyses of the Fuzhuan brick tea-fermentation fungus Aspergillus cristatus.</title>
        <authorList>
            <person name="Ge Y."/>
            <person name="Wang Y."/>
            <person name="Liu Y."/>
            <person name="Tan Y."/>
            <person name="Ren X."/>
            <person name="Zhang X."/>
            <person name="Hyde K.D."/>
            <person name="Liu Y."/>
            <person name="Liu Z."/>
        </authorList>
    </citation>
    <scope>NUCLEOTIDE SEQUENCE [LARGE SCALE GENOMIC DNA]</scope>
    <source>
        <strain evidence="1 2">GZAAS20.1005</strain>
    </source>
</reference>